<feature type="non-terminal residue" evidence="2">
    <location>
        <position position="114"/>
    </location>
</feature>
<keyword evidence="1" id="KW-1133">Transmembrane helix</keyword>
<accession>A0ABS8VZ48</accession>
<keyword evidence="3" id="KW-1185">Reference proteome</keyword>
<gene>
    <name evidence="2" type="ORF">HAX54_042373</name>
</gene>
<comment type="caution">
    <text evidence="2">The sequence shown here is derived from an EMBL/GenBank/DDBJ whole genome shotgun (WGS) entry which is preliminary data.</text>
</comment>
<name>A0ABS8VZ48_DATST</name>
<protein>
    <submittedName>
        <fullName evidence="2">Uncharacterized protein</fullName>
    </submittedName>
</protein>
<dbReference type="EMBL" id="JACEIK010006227">
    <property type="protein sequence ID" value="MCE2055304.1"/>
    <property type="molecule type" value="Genomic_DNA"/>
</dbReference>
<feature type="transmembrane region" description="Helical" evidence="1">
    <location>
        <begin position="85"/>
        <end position="105"/>
    </location>
</feature>
<keyword evidence="1" id="KW-0812">Transmembrane</keyword>
<dbReference type="InterPro" id="IPR021414">
    <property type="entry name" value="DUF3054"/>
</dbReference>
<dbReference type="Pfam" id="PF11255">
    <property type="entry name" value="DUF3054"/>
    <property type="match status" value="1"/>
</dbReference>
<sequence length="114" mass="12470">MENIHKRYDQIGGLVSDGEAAEDQDVGLAIRAATVGHIPPVNFIIVTMGSTAVLLIGWRTLLFSILPTDKPKKNDVYKSGSPFELFETLPLSFRALTAILLLKMFGEAAMAEHK</sequence>
<keyword evidence="1" id="KW-0472">Membrane</keyword>
<evidence type="ECO:0000313" key="2">
    <source>
        <dbReference type="EMBL" id="MCE2055304.1"/>
    </source>
</evidence>
<proteinExistence type="predicted"/>
<feature type="transmembrane region" description="Helical" evidence="1">
    <location>
        <begin position="41"/>
        <end position="65"/>
    </location>
</feature>
<evidence type="ECO:0000313" key="3">
    <source>
        <dbReference type="Proteomes" id="UP000823775"/>
    </source>
</evidence>
<dbReference type="Proteomes" id="UP000823775">
    <property type="component" value="Unassembled WGS sequence"/>
</dbReference>
<reference evidence="2 3" key="1">
    <citation type="journal article" date="2021" name="BMC Genomics">
        <title>Datura genome reveals duplications of psychoactive alkaloid biosynthetic genes and high mutation rate following tissue culture.</title>
        <authorList>
            <person name="Rajewski A."/>
            <person name="Carter-House D."/>
            <person name="Stajich J."/>
            <person name="Litt A."/>
        </authorList>
    </citation>
    <scope>NUCLEOTIDE SEQUENCE [LARGE SCALE GENOMIC DNA]</scope>
    <source>
        <strain evidence="2">AR-01</strain>
    </source>
</reference>
<evidence type="ECO:0000256" key="1">
    <source>
        <dbReference type="SAM" id="Phobius"/>
    </source>
</evidence>
<dbReference type="PANTHER" id="PTHR35283:SF3">
    <property type="entry name" value="T12C22.21 PROTEIN"/>
    <property type="match status" value="1"/>
</dbReference>
<dbReference type="PANTHER" id="PTHR35283">
    <property type="entry name" value="T12C22.21 PROTEIN"/>
    <property type="match status" value="1"/>
</dbReference>
<organism evidence="2 3">
    <name type="scientific">Datura stramonium</name>
    <name type="common">Jimsonweed</name>
    <name type="synonym">Common thornapple</name>
    <dbReference type="NCBI Taxonomy" id="4076"/>
    <lineage>
        <taxon>Eukaryota</taxon>
        <taxon>Viridiplantae</taxon>
        <taxon>Streptophyta</taxon>
        <taxon>Embryophyta</taxon>
        <taxon>Tracheophyta</taxon>
        <taxon>Spermatophyta</taxon>
        <taxon>Magnoliopsida</taxon>
        <taxon>eudicotyledons</taxon>
        <taxon>Gunneridae</taxon>
        <taxon>Pentapetalae</taxon>
        <taxon>asterids</taxon>
        <taxon>lamiids</taxon>
        <taxon>Solanales</taxon>
        <taxon>Solanaceae</taxon>
        <taxon>Solanoideae</taxon>
        <taxon>Datureae</taxon>
        <taxon>Datura</taxon>
    </lineage>
</organism>